<gene>
    <name evidence="3" type="ORF">IV203_008059</name>
</gene>
<reference evidence="3" key="2">
    <citation type="submission" date="2021-04" db="EMBL/GenBank/DDBJ databases">
        <authorList>
            <person name="Podell S."/>
        </authorList>
    </citation>
    <scope>NUCLEOTIDE SEQUENCE</scope>
    <source>
        <strain evidence="3">Hildebrandi</strain>
    </source>
</reference>
<dbReference type="EMBL" id="JAGRRH010000017">
    <property type="protein sequence ID" value="KAG7352011.1"/>
    <property type="molecule type" value="Genomic_DNA"/>
</dbReference>
<dbReference type="GO" id="GO:0009982">
    <property type="term" value="F:pseudouridine synthase activity"/>
    <property type="evidence" value="ECO:0007669"/>
    <property type="project" value="InterPro"/>
</dbReference>
<evidence type="ECO:0000256" key="1">
    <source>
        <dbReference type="PROSITE-ProRule" id="PRU00182"/>
    </source>
</evidence>
<dbReference type="Proteomes" id="UP000693970">
    <property type="component" value="Unassembled WGS sequence"/>
</dbReference>
<sequence length="336" mass="37875">MMILLRNACWGNVPLSSLHPTPSVWRFLSSRVQNKSKGQDDYITTTKSIRLSKRMSELDIMSRREADRLILAGRVLLDGKQAGIGEKVSLDLLANRIAIRPPTTEDSGDPNRIVSTDTTEYFPAVVLNKPLGYVSGQSEHDNVPAIRLLKPNNLWTNNDPHLSNIELPRSWRGFAPAGRLDKDSTGLLVFSRSGVLAKKIISADSVVEKEYLVHVSPAVQASRRELQLRPSFKLPRPTLDLSPLLRGGGSLLGDEDKKDSRLKPCVDAEWIRSGEILRIVLTEGKKRHIRRLCRELMGWHVTALQRIRIGPIKLENMPEGDWRPLRQNEIEELLNN</sequence>
<dbReference type="InterPro" id="IPR050343">
    <property type="entry name" value="RsuA_PseudoU_synthase"/>
</dbReference>
<organism evidence="3 4">
    <name type="scientific">Nitzschia inconspicua</name>
    <dbReference type="NCBI Taxonomy" id="303405"/>
    <lineage>
        <taxon>Eukaryota</taxon>
        <taxon>Sar</taxon>
        <taxon>Stramenopiles</taxon>
        <taxon>Ochrophyta</taxon>
        <taxon>Bacillariophyta</taxon>
        <taxon>Bacillariophyceae</taxon>
        <taxon>Bacillariophycidae</taxon>
        <taxon>Bacillariales</taxon>
        <taxon>Bacillariaceae</taxon>
        <taxon>Nitzschia</taxon>
    </lineage>
</organism>
<dbReference type="Pfam" id="PF00849">
    <property type="entry name" value="PseudoU_synth_2"/>
    <property type="match status" value="1"/>
</dbReference>
<evidence type="ECO:0000313" key="4">
    <source>
        <dbReference type="Proteomes" id="UP000693970"/>
    </source>
</evidence>
<accession>A0A9K3KYF2</accession>
<reference evidence="3" key="1">
    <citation type="journal article" date="2021" name="Sci. Rep.">
        <title>Diploid genomic architecture of Nitzschia inconspicua, an elite biomass production diatom.</title>
        <authorList>
            <person name="Oliver A."/>
            <person name="Podell S."/>
            <person name="Pinowska A."/>
            <person name="Traller J.C."/>
            <person name="Smith S.R."/>
            <person name="McClure R."/>
            <person name="Beliaev A."/>
            <person name="Bohutskyi P."/>
            <person name="Hill E.A."/>
            <person name="Rabines A."/>
            <person name="Zheng H."/>
            <person name="Allen L.Z."/>
            <person name="Kuo A."/>
            <person name="Grigoriev I.V."/>
            <person name="Allen A.E."/>
            <person name="Hazlebeck D."/>
            <person name="Allen E.E."/>
        </authorList>
    </citation>
    <scope>NUCLEOTIDE SEQUENCE</scope>
    <source>
        <strain evidence="3">Hildebrandi</strain>
    </source>
</reference>
<feature type="domain" description="Pseudouridine synthase RsuA/RluA-like" evidence="2">
    <location>
        <begin position="125"/>
        <end position="293"/>
    </location>
</feature>
<comment type="caution">
    <text evidence="3">The sequence shown here is derived from an EMBL/GenBank/DDBJ whole genome shotgun (WGS) entry which is preliminary data.</text>
</comment>
<dbReference type="InterPro" id="IPR006145">
    <property type="entry name" value="PsdUridine_synth_RsuA/RluA"/>
</dbReference>
<dbReference type="PANTHER" id="PTHR47683">
    <property type="entry name" value="PSEUDOURIDINE SYNTHASE FAMILY PROTEIN-RELATED"/>
    <property type="match status" value="1"/>
</dbReference>
<dbReference type="GO" id="GO:0001522">
    <property type="term" value="P:pseudouridine synthesis"/>
    <property type="evidence" value="ECO:0007669"/>
    <property type="project" value="InterPro"/>
</dbReference>
<dbReference type="CDD" id="cd00165">
    <property type="entry name" value="S4"/>
    <property type="match status" value="1"/>
</dbReference>
<dbReference type="PANTHER" id="PTHR47683:SF2">
    <property type="entry name" value="RNA-BINDING S4 DOMAIN-CONTAINING PROTEIN"/>
    <property type="match status" value="1"/>
</dbReference>
<dbReference type="GO" id="GO:0003723">
    <property type="term" value="F:RNA binding"/>
    <property type="evidence" value="ECO:0007669"/>
    <property type="project" value="UniProtKB-KW"/>
</dbReference>
<dbReference type="AlphaFoldDB" id="A0A9K3KYF2"/>
<dbReference type="PROSITE" id="PS50889">
    <property type="entry name" value="S4"/>
    <property type="match status" value="1"/>
</dbReference>
<keyword evidence="4" id="KW-1185">Reference proteome</keyword>
<proteinExistence type="predicted"/>
<evidence type="ECO:0000259" key="2">
    <source>
        <dbReference type="Pfam" id="PF00849"/>
    </source>
</evidence>
<keyword evidence="1" id="KW-0694">RNA-binding</keyword>
<evidence type="ECO:0000313" key="3">
    <source>
        <dbReference type="EMBL" id="KAG7352011.1"/>
    </source>
</evidence>
<name>A0A9K3KYF2_9STRA</name>
<protein>
    <submittedName>
        <fullName evidence="3">RNA pseudouridylate synthase</fullName>
    </submittedName>
</protein>
<dbReference type="OrthoDB" id="440619at2759"/>